<dbReference type="AlphaFoldDB" id="A0A1I8EVD4"/>
<dbReference type="STRING" id="6293.A0A1I8EVD4"/>
<organism evidence="2">
    <name type="scientific">Wuchereria bancrofti</name>
    <dbReference type="NCBI Taxonomy" id="6293"/>
    <lineage>
        <taxon>Eukaryota</taxon>
        <taxon>Metazoa</taxon>
        <taxon>Ecdysozoa</taxon>
        <taxon>Nematoda</taxon>
        <taxon>Chromadorea</taxon>
        <taxon>Rhabditida</taxon>
        <taxon>Spirurina</taxon>
        <taxon>Spiruromorpha</taxon>
        <taxon>Filarioidea</taxon>
        <taxon>Onchocercidae</taxon>
        <taxon>Wuchereria</taxon>
    </lineage>
</organism>
<proteinExistence type="predicted"/>
<reference evidence="2" key="1">
    <citation type="submission" date="2016-11" db="UniProtKB">
        <authorList>
            <consortium name="WormBaseParasite"/>
        </authorList>
    </citation>
    <scope>IDENTIFICATION</scope>
    <source>
        <strain evidence="2">pt0022</strain>
    </source>
</reference>
<keyword evidence="1" id="KW-0175">Coiled coil</keyword>
<dbReference type="WBParaSite" id="maker-PairedContig_5540-snap-gene-0.1-mRNA-1">
    <property type="protein sequence ID" value="maker-PairedContig_5540-snap-gene-0.1-mRNA-1"/>
    <property type="gene ID" value="maker-PairedContig_5540-snap-gene-0.1"/>
</dbReference>
<evidence type="ECO:0000313" key="2">
    <source>
        <dbReference type="WBParaSite" id="maker-PairedContig_5540-snap-gene-0.1-mRNA-1"/>
    </source>
</evidence>
<evidence type="ECO:0008006" key="3">
    <source>
        <dbReference type="Google" id="ProtNLM"/>
    </source>
</evidence>
<accession>A0A1I8EVD4</accession>
<sequence>MQPKRTINIAILRPAKNKYALSVQPNVGGRRQPTVAEMTYQKTIDGYQWEGSISDQALKTPLQAKIIYKKDEKDKNNYRLDLQTEFIYSDQPDKLFTNSFHLHRSIIVLPEQKKRIVVRNVKSVNDNIRFVIELKSTHRASNLNTRLWTKIDRSVIGNATIPVRAIFGLETRNLQHQPVEYSLETRTDAIKFTEIQLKSPNSMLKARIDKINDNHYKVGFYENNQQPSIVGELNLNNNGAIFEYRNEKLQEIKLHASAEKFNDYEGEINVWHSEESKKIQDARLALQVKEGNVWKSNIYLRPTMENEIIKKTKEIINFAVEFGSEYANLVDEIEINYEIIKEAIFIAYDQAYQEMEQFVKGMTQNDFIYRLQQLIDGSNDIRQEIMAVLKPIINLIDQLYKETDNLQQNAAMIIERLEDMLKLKNLRRALEEYKENFERTDIIKIVLYEMQKFSRQYQLSELERAIVNIETNRRRYQDEAFEVYNKVSYYHYLLL</sequence>
<evidence type="ECO:0000256" key="1">
    <source>
        <dbReference type="SAM" id="Coils"/>
    </source>
</evidence>
<name>A0A1I8EVD4_WUCBA</name>
<protein>
    <recommendedName>
        <fullName evidence="3">Vitellogenin domain-containing protein</fullName>
    </recommendedName>
</protein>
<feature type="coiled-coil region" evidence="1">
    <location>
        <begin position="396"/>
        <end position="479"/>
    </location>
</feature>